<protein>
    <submittedName>
        <fullName evidence="2">Uncharacterized protein</fullName>
    </submittedName>
</protein>
<evidence type="ECO:0000256" key="1">
    <source>
        <dbReference type="SAM" id="MobiDB-lite"/>
    </source>
</evidence>
<comment type="caution">
    <text evidence="2">The sequence shown here is derived from an EMBL/GenBank/DDBJ whole genome shotgun (WGS) entry which is preliminary data.</text>
</comment>
<dbReference type="Proteomes" id="UP000594638">
    <property type="component" value="Unassembled WGS sequence"/>
</dbReference>
<evidence type="ECO:0000313" key="2">
    <source>
        <dbReference type="EMBL" id="CAA3019849.1"/>
    </source>
</evidence>
<name>A0A8S0UIG9_OLEEU</name>
<dbReference type="AlphaFoldDB" id="A0A8S0UIG9"/>
<sequence length="401" mass="43673">MDFEYLIPKNARLRAHILQRSNLRLGRKFVDATNKKEKAVTYTVHDFPIVMQIWAFEVMPEIWDRFARRLGHQSPRLLSWTCTKQPQQRTYDAFFKNIKVSDCVSCTRFPCVVSRYICGDTQFLYVAAHVSTTLRPIEAELGQPYISTLLSFEDCIVPALDDVARDIIPSQLHPEPLASGENVGNSRGECALVSNGRGSEDNDESGDSDDEGAGEEIGGDKSGDSNGEASDEGTVGTVRMSTLVHRRLGHIPLPHAQTYFSHLCTLQILYRNGGETDPIPECAKPQVHGRGFSPLPIDHDEDMDNEMQERNGGAGMESELALNGDDDDVASGGSEKCEGERVASPTGVAEADGGCGMDSEPEMNSHDDEVPSSGSGNLLDKLITSASGVAEVDGKLIAVEN</sequence>
<keyword evidence="3" id="KW-1185">Reference proteome</keyword>
<reference evidence="2 3" key="1">
    <citation type="submission" date="2019-12" db="EMBL/GenBank/DDBJ databases">
        <authorList>
            <person name="Alioto T."/>
            <person name="Alioto T."/>
            <person name="Gomez Garrido J."/>
        </authorList>
    </citation>
    <scope>NUCLEOTIDE SEQUENCE [LARGE SCALE GENOMIC DNA]</scope>
</reference>
<organism evidence="2 3">
    <name type="scientific">Olea europaea subsp. europaea</name>
    <dbReference type="NCBI Taxonomy" id="158383"/>
    <lineage>
        <taxon>Eukaryota</taxon>
        <taxon>Viridiplantae</taxon>
        <taxon>Streptophyta</taxon>
        <taxon>Embryophyta</taxon>
        <taxon>Tracheophyta</taxon>
        <taxon>Spermatophyta</taxon>
        <taxon>Magnoliopsida</taxon>
        <taxon>eudicotyledons</taxon>
        <taxon>Gunneridae</taxon>
        <taxon>Pentapetalae</taxon>
        <taxon>asterids</taxon>
        <taxon>lamiids</taxon>
        <taxon>Lamiales</taxon>
        <taxon>Oleaceae</taxon>
        <taxon>Oleeae</taxon>
        <taxon>Olea</taxon>
    </lineage>
</organism>
<gene>
    <name evidence="2" type="ORF">OLEA9_A110498</name>
</gene>
<feature type="region of interest" description="Disordered" evidence="1">
    <location>
        <begin position="174"/>
        <end position="234"/>
    </location>
</feature>
<proteinExistence type="predicted"/>
<dbReference type="EMBL" id="CACTIH010009031">
    <property type="protein sequence ID" value="CAA3019849.1"/>
    <property type="molecule type" value="Genomic_DNA"/>
</dbReference>
<feature type="region of interest" description="Disordered" evidence="1">
    <location>
        <begin position="304"/>
        <end position="379"/>
    </location>
</feature>
<accession>A0A8S0UIG9</accession>
<feature type="compositionally biased region" description="Acidic residues" evidence="1">
    <location>
        <begin position="201"/>
        <end position="214"/>
    </location>
</feature>
<dbReference type="Gramene" id="OE9A110498T1">
    <property type="protein sequence ID" value="OE9A110498C1"/>
    <property type="gene ID" value="OE9A110498"/>
</dbReference>
<evidence type="ECO:0000313" key="3">
    <source>
        <dbReference type="Proteomes" id="UP000594638"/>
    </source>
</evidence>